<dbReference type="Proteomes" id="UP001519460">
    <property type="component" value="Unassembled WGS sequence"/>
</dbReference>
<reference evidence="1 2" key="1">
    <citation type="journal article" date="2023" name="Sci. Data">
        <title>Genome assembly of the Korean intertidal mud-creeper Batillaria attramentaria.</title>
        <authorList>
            <person name="Patra A.K."/>
            <person name="Ho P.T."/>
            <person name="Jun S."/>
            <person name="Lee S.J."/>
            <person name="Kim Y."/>
            <person name="Won Y.J."/>
        </authorList>
    </citation>
    <scope>NUCLEOTIDE SEQUENCE [LARGE SCALE GENOMIC DNA]</scope>
    <source>
        <strain evidence="1">Wonlab-2016</strain>
    </source>
</reference>
<proteinExistence type="predicted"/>
<gene>
    <name evidence="1" type="ORF">BaRGS_00016571</name>
</gene>
<dbReference type="AlphaFoldDB" id="A0ABD0KYL6"/>
<accession>A0ABD0KYL6</accession>
<dbReference type="EMBL" id="JACVVK020000105">
    <property type="protein sequence ID" value="KAK7492274.1"/>
    <property type="molecule type" value="Genomic_DNA"/>
</dbReference>
<evidence type="ECO:0000313" key="2">
    <source>
        <dbReference type="Proteomes" id="UP001519460"/>
    </source>
</evidence>
<name>A0ABD0KYL6_9CAEN</name>
<protein>
    <submittedName>
        <fullName evidence="1">Uncharacterized protein</fullName>
    </submittedName>
</protein>
<evidence type="ECO:0000313" key="1">
    <source>
        <dbReference type="EMBL" id="KAK7492274.1"/>
    </source>
</evidence>
<keyword evidence="2" id="KW-1185">Reference proteome</keyword>
<sequence>MYEQPGTVRLYTEWPGIPKSISEIIQLFTETCPKRPGLWDAKEKLEIIRKTADEKALAEREGNSVSLWESALGNGRKYPTVSSSQKERRHIPETGIPHSVKQLIYTEHGRYRNVGKDVHYPPESNAVTDIELSCSDLMTVNHENGRTVVKEVVTPGFVKDVLPSLEACSLPCVTCWGPQITHDDVTQPEAVIHLMLESSEESCFTDQCLRHSSETKPNRQLRCDWGGSGARVWCEWGVSKL</sequence>
<organism evidence="1 2">
    <name type="scientific">Batillaria attramentaria</name>
    <dbReference type="NCBI Taxonomy" id="370345"/>
    <lineage>
        <taxon>Eukaryota</taxon>
        <taxon>Metazoa</taxon>
        <taxon>Spiralia</taxon>
        <taxon>Lophotrochozoa</taxon>
        <taxon>Mollusca</taxon>
        <taxon>Gastropoda</taxon>
        <taxon>Caenogastropoda</taxon>
        <taxon>Sorbeoconcha</taxon>
        <taxon>Cerithioidea</taxon>
        <taxon>Batillariidae</taxon>
        <taxon>Batillaria</taxon>
    </lineage>
</organism>
<comment type="caution">
    <text evidence="1">The sequence shown here is derived from an EMBL/GenBank/DDBJ whole genome shotgun (WGS) entry which is preliminary data.</text>
</comment>